<organism evidence="3 4">
    <name type="scientific">Anas platyrhynchos</name>
    <name type="common">Mallard</name>
    <name type="synonym">Anas boschas</name>
    <dbReference type="NCBI Taxonomy" id="8839"/>
    <lineage>
        <taxon>Eukaryota</taxon>
        <taxon>Metazoa</taxon>
        <taxon>Chordata</taxon>
        <taxon>Craniata</taxon>
        <taxon>Vertebrata</taxon>
        <taxon>Euteleostomi</taxon>
        <taxon>Archelosauria</taxon>
        <taxon>Archosauria</taxon>
        <taxon>Dinosauria</taxon>
        <taxon>Saurischia</taxon>
        <taxon>Theropoda</taxon>
        <taxon>Coelurosauria</taxon>
        <taxon>Aves</taxon>
        <taxon>Neognathae</taxon>
        <taxon>Galloanserae</taxon>
        <taxon>Anseriformes</taxon>
        <taxon>Anatidae</taxon>
        <taxon>Anatinae</taxon>
        <taxon>Anas</taxon>
    </lineage>
</organism>
<evidence type="ECO:0000256" key="2">
    <source>
        <dbReference type="PROSITE-ProRule" id="PRU00124"/>
    </source>
</evidence>
<sequence length="228" mass="24337">MVNISKSAVPGCTAPCKPAGGARLKQTAKNIINFNLSVQKSGCSWVRAADDDGAVPPWLAEGPAQECKFTCASGKCLYLGSLICNQQNDCGDNSDEENCLLVTEHPPPGIFSCEYLLFVWVSELGTPKENSVFHYGSLLTKELMATSANAKNNTVDLQNLSAVSIGNDSAVFPVDSDIPEEGTVPTGQRFASWNHYVANLLFFVAVVLNKGGQCVGSHGKCEPEVPKH</sequence>
<dbReference type="Pfam" id="PF00057">
    <property type="entry name" value="Ldl_recept_a"/>
    <property type="match status" value="1"/>
</dbReference>
<dbReference type="InterPro" id="IPR023415">
    <property type="entry name" value="LDLR_class-A_CS"/>
</dbReference>
<dbReference type="CDD" id="cd00112">
    <property type="entry name" value="LDLa"/>
    <property type="match status" value="1"/>
</dbReference>
<evidence type="ECO:0000256" key="1">
    <source>
        <dbReference type="ARBA" id="ARBA00023157"/>
    </source>
</evidence>
<dbReference type="PROSITE" id="PS50068">
    <property type="entry name" value="LDLRA_2"/>
    <property type="match status" value="1"/>
</dbReference>
<keyword evidence="4" id="KW-1185">Reference proteome</keyword>
<evidence type="ECO:0000313" key="4">
    <source>
        <dbReference type="Proteomes" id="UP000296049"/>
    </source>
</evidence>
<dbReference type="InterPro" id="IPR002172">
    <property type="entry name" value="LDrepeatLR_classA_rpt"/>
</dbReference>
<gene>
    <name evidence="3" type="ORF">Anapl_14482</name>
</gene>
<protein>
    <submittedName>
        <fullName evidence="3">Uncharacterized protein C18orf1</fullName>
    </submittedName>
</protein>
<dbReference type="EMBL" id="KB744214">
    <property type="protein sequence ID" value="EOA95644.1"/>
    <property type="molecule type" value="Genomic_DNA"/>
</dbReference>
<accession>R0L2K1</accession>
<dbReference type="SUPFAM" id="SSF57424">
    <property type="entry name" value="LDL receptor-like module"/>
    <property type="match status" value="1"/>
</dbReference>
<dbReference type="Gene3D" id="4.10.400.10">
    <property type="entry name" value="Low-density Lipoprotein Receptor"/>
    <property type="match status" value="1"/>
</dbReference>
<evidence type="ECO:0000313" key="3">
    <source>
        <dbReference type="EMBL" id="EOA95644.1"/>
    </source>
</evidence>
<dbReference type="PROSITE" id="PS01209">
    <property type="entry name" value="LDLRA_1"/>
    <property type="match status" value="1"/>
</dbReference>
<proteinExistence type="predicted"/>
<reference evidence="4" key="1">
    <citation type="journal article" date="2013" name="Nat. Genet.">
        <title>The duck genome and transcriptome provide insight into an avian influenza virus reservoir species.</title>
        <authorList>
            <person name="Huang Y."/>
            <person name="Li Y."/>
            <person name="Burt D.W."/>
            <person name="Chen H."/>
            <person name="Zhang Y."/>
            <person name="Qian W."/>
            <person name="Kim H."/>
            <person name="Gan S."/>
            <person name="Zhao Y."/>
            <person name="Li J."/>
            <person name="Yi K."/>
            <person name="Feng H."/>
            <person name="Zhu P."/>
            <person name="Li B."/>
            <person name="Liu Q."/>
            <person name="Fairley S."/>
            <person name="Magor K.E."/>
            <person name="Du Z."/>
            <person name="Hu X."/>
            <person name="Goodman L."/>
            <person name="Tafer H."/>
            <person name="Vignal A."/>
            <person name="Lee T."/>
            <person name="Kim K.W."/>
            <person name="Sheng Z."/>
            <person name="An Y."/>
            <person name="Searle S."/>
            <person name="Herrero J."/>
            <person name="Groenen M.A."/>
            <person name="Crooijmans R.P."/>
            <person name="Faraut T."/>
            <person name="Cai Q."/>
            <person name="Webster R.G."/>
            <person name="Aldridge J.R."/>
            <person name="Warren W.C."/>
            <person name="Bartschat S."/>
            <person name="Kehr S."/>
            <person name="Marz M."/>
            <person name="Stadler P.F."/>
            <person name="Smith J."/>
            <person name="Kraus R.H."/>
            <person name="Zhao Y."/>
            <person name="Ren L."/>
            <person name="Fei J."/>
            <person name="Morisson M."/>
            <person name="Kaiser P."/>
            <person name="Griffin D.K."/>
            <person name="Rao M."/>
            <person name="Pitel F."/>
            <person name="Wang J."/>
            <person name="Li N."/>
        </authorList>
    </citation>
    <scope>NUCLEOTIDE SEQUENCE [LARGE SCALE GENOMIC DNA]</scope>
</reference>
<name>R0L2K1_ANAPL</name>
<comment type="caution">
    <text evidence="2">Lacks conserved residue(s) required for the propagation of feature annotation.</text>
</comment>
<feature type="disulfide bond" evidence="2">
    <location>
        <begin position="84"/>
        <end position="99"/>
    </location>
</feature>
<keyword evidence="1 2" id="KW-1015">Disulfide bond</keyword>
<dbReference type="AlphaFoldDB" id="R0L2K1"/>
<dbReference type="Proteomes" id="UP000296049">
    <property type="component" value="Unassembled WGS sequence"/>
</dbReference>
<dbReference type="InterPro" id="IPR036055">
    <property type="entry name" value="LDL_receptor-like_sf"/>
</dbReference>
<dbReference type="SMART" id="SM00192">
    <property type="entry name" value="LDLa"/>
    <property type="match status" value="1"/>
</dbReference>